<reference evidence="2" key="1">
    <citation type="journal article" date="2021" name="New Phytol.">
        <title>Evolutionary innovations through gain and loss of genes in the ectomycorrhizal Boletales.</title>
        <authorList>
            <person name="Wu G."/>
            <person name="Miyauchi S."/>
            <person name="Morin E."/>
            <person name="Kuo A."/>
            <person name="Drula E."/>
            <person name="Varga T."/>
            <person name="Kohler A."/>
            <person name="Feng B."/>
            <person name="Cao Y."/>
            <person name="Lipzen A."/>
            <person name="Daum C."/>
            <person name="Hundley H."/>
            <person name="Pangilinan J."/>
            <person name="Johnson J."/>
            <person name="Barry K."/>
            <person name="LaButti K."/>
            <person name="Ng V."/>
            <person name="Ahrendt S."/>
            <person name="Min B."/>
            <person name="Choi I.G."/>
            <person name="Park H."/>
            <person name="Plett J.M."/>
            <person name="Magnuson J."/>
            <person name="Spatafora J.W."/>
            <person name="Nagy L.G."/>
            <person name="Henrissat B."/>
            <person name="Grigoriev I.V."/>
            <person name="Yang Z.L."/>
            <person name="Xu J."/>
            <person name="Martin F.M."/>
        </authorList>
    </citation>
    <scope>NUCLEOTIDE SEQUENCE</scope>
    <source>
        <strain evidence="2">KKN 215</strain>
    </source>
</reference>
<dbReference type="OrthoDB" id="3217643at2759"/>
<dbReference type="Proteomes" id="UP000813824">
    <property type="component" value="Unassembled WGS sequence"/>
</dbReference>
<feature type="compositionally biased region" description="Polar residues" evidence="1">
    <location>
        <begin position="142"/>
        <end position="155"/>
    </location>
</feature>
<evidence type="ECO:0000256" key="1">
    <source>
        <dbReference type="SAM" id="MobiDB-lite"/>
    </source>
</evidence>
<feature type="compositionally biased region" description="Polar residues" evidence="1">
    <location>
        <begin position="306"/>
        <end position="329"/>
    </location>
</feature>
<proteinExistence type="predicted"/>
<keyword evidence="3" id="KW-1185">Reference proteome</keyword>
<feature type="region of interest" description="Disordered" evidence="1">
    <location>
        <begin position="388"/>
        <end position="418"/>
    </location>
</feature>
<gene>
    <name evidence="2" type="ORF">BXZ70DRAFT_416629</name>
</gene>
<accession>A0A8K0UX78</accession>
<comment type="caution">
    <text evidence="2">The sequence shown here is derived from an EMBL/GenBank/DDBJ whole genome shotgun (WGS) entry which is preliminary data.</text>
</comment>
<evidence type="ECO:0000313" key="3">
    <source>
        <dbReference type="Proteomes" id="UP000813824"/>
    </source>
</evidence>
<feature type="compositionally biased region" description="Polar residues" evidence="1">
    <location>
        <begin position="202"/>
        <end position="233"/>
    </location>
</feature>
<dbReference type="EMBL" id="JAEVFJ010000003">
    <property type="protein sequence ID" value="KAH8106108.1"/>
    <property type="molecule type" value="Genomic_DNA"/>
</dbReference>
<evidence type="ECO:0000313" key="2">
    <source>
        <dbReference type="EMBL" id="KAH8106108.1"/>
    </source>
</evidence>
<feature type="region of interest" description="Disordered" evidence="1">
    <location>
        <begin position="141"/>
        <end position="169"/>
    </location>
</feature>
<dbReference type="AlphaFoldDB" id="A0A8K0UX78"/>
<feature type="region of interest" description="Disordered" evidence="1">
    <location>
        <begin position="193"/>
        <end position="375"/>
    </location>
</feature>
<sequence>MCHAYGSLEQATAGCPMCKVFRPSAPRYCFSSPRHPCIQQRSSLSSRCPHIKEVCRNRALHPRIDVVYLKNAEVQTFMGCGYCKYARTNSKLNLISNPGWPGCCRPPASNEQRLIGAADWPAVSMVHHIPIPPDVKAVLDSITGNATPNRPSPTGSMRGFPQPHTPSMVRRGSYHLANAVKSEGAAARTAPVAIPAKGRSGGSPQQLASSLTSMSNNPNGDTSSSSLPNSSAMDQYVLQRRPVDKSSGESKQQSPKRDHAELTGSISRKGHGAATNNRPSISAAIPSMSLSKVTVDAQPQRRRVGASTTTTPVSTLSRASEKPTATPSRKSLEGAMAGMNISSASSDSSGSASETTVISDGGFTDYLSDESEAELQRQAEIKAAQIAQNQMEEQEFKAARQQLAHIDLRPPKSWTAGK</sequence>
<name>A0A8K0UX78_9AGAR</name>
<feature type="compositionally biased region" description="Low complexity" evidence="1">
    <location>
        <begin position="342"/>
        <end position="353"/>
    </location>
</feature>
<organism evidence="2 3">
    <name type="scientific">Cristinia sonorae</name>
    <dbReference type="NCBI Taxonomy" id="1940300"/>
    <lineage>
        <taxon>Eukaryota</taxon>
        <taxon>Fungi</taxon>
        <taxon>Dikarya</taxon>
        <taxon>Basidiomycota</taxon>
        <taxon>Agaricomycotina</taxon>
        <taxon>Agaricomycetes</taxon>
        <taxon>Agaricomycetidae</taxon>
        <taxon>Agaricales</taxon>
        <taxon>Pleurotineae</taxon>
        <taxon>Stephanosporaceae</taxon>
        <taxon>Cristinia</taxon>
    </lineage>
</organism>
<protein>
    <submittedName>
        <fullName evidence="2">Uncharacterized protein</fullName>
    </submittedName>
</protein>